<dbReference type="EMBL" id="JAODUP010000623">
    <property type="protein sequence ID" value="KAK2146223.1"/>
    <property type="molecule type" value="Genomic_DNA"/>
</dbReference>
<protein>
    <submittedName>
        <fullName evidence="1">Uncharacterized protein</fullName>
    </submittedName>
</protein>
<accession>A0AAD9J4G7</accession>
<comment type="caution">
    <text evidence="1">The sequence shown here is derived from an EMBL/GenBank/DDBJ whole genome shotgun (WGS) entry which is preliminary data.</text>
</comment>
<dbReference type="Proteomes" id="UP001208570">
    <property type="component" value="Unassembled WGS sequence"/>
</dbReference>
<dbReference type="AlphaFoldDB" id="A0AAD9J4G7"/>
<evidence type="ECO:0000313" key="1">
    <source>
        <dbReference type="EMBL" id="KAK2146223.1"/>
    </source>
</evidence>
<reference evidence="1" key="1">
    <citation type="journal article" date="2023" name="Mol. Biol. Evol.">
        <title>Third-Generation Sequencing Reveals the Adaptive Role of the Epigenome in Three Deep-Sea Polychaetes.</title>
        <authorList>
            <person name="Perez M."/>
            <person name="Aroh O."/>
            <person name="Sun Y."/>
            <person name="Lan Y."/>
            <person name="Juniper S.K."/>
            <person name="Young C.R."/>
            <person name="Angers B."/>
            <person name="Qian P.Y."/>
        </authorList>
    </citation>
    <scope>NUCLEOTIDE SEQUENCE</scope>
    <source>
        <strain evidence="1">P08H-3</strain>
    </source>
</reference>
<name>A0AAD9J4G7_9ANNE</name>
<sequence>MATSKLHEDRLASVKLSNLVPSKKYKKAKPRDSASQETLKAIASVSELFPGHNIAEAIRYLKGNFLLLCSLMHFETYATAFISFRVLISSLKREQLYEDVSESSREFQNGERGSAWLSFCLVVLFLKRRSSRLSCVMNNENVTSWD</sequence>
<gene>
    <name evidence="1" type="ORF">LSH36_623g00033</name>
</gene>
<organism evidence="1 2">
    <name type="scientific">Paralvinella palmiformis</name>
    <dbReference type="NCBI Taxonomy" id="53620"/>
    <lineage>
        <taxon>Eukaryota</taxon>
        <taxon>Metazoa</taxon>
        <taxon>Spiralia</taxon>
        <taxon>Lophotrochozoa</taxon>
        <taxon>Annelida</taxon>
        <taxon>Polychaeta</taxon>
        <taxon>Sedentaria</taxon>
        <taxon>Canalipalpata</taxon>
        <taxon>Terebellida</taxon>
        <taxon>Terebelliformia</taxon>
        <taxon>Alvinellidae</taxon>
        <taxon>Paralvinella</taxon>
    </lineage>
</organism>
<proteinExistence type="predicted"/>
<evidence type="ECO:0000313" key="2">
    <source>
        <dbReference type="Proteomes" id="UP001208570"/>
    </source>
</evidence>
<keyword evidence="2" id="KW-1185">Reference proteome</keyword>